<evidence type="ECO:0000313" key="2">
    <source>
        <dbReference type="Proteomes" id="UP001235547"/>
    </source>
</evidence>
<keyword evidence="2" id="KW-1185">Reference proteome</keyword>
<evidence type="ECO:0000313" key="1">
    <source>
        <dbReference type="EMBL" id="WEX84492.1"/>
    </source>
</evidence>
<accession>A0ABY8D311</accession>
<proteinExistence type="predicted"/>
<reference evidence="1 2" key="1">
    <citation type="submission" date="2023-03" db="EMBL/GenBank/DDBJ databases">
        <authorList>
            <person name="Kaur S."/>
            <person name="Espinosa-Saiz D."/>
            <person name="Velazquez E."/>
            <person name="Menendez E."/>
            <person name="diCenzo G.C."/>
        </authorList>
    </citation>
    <scope>NUCLEOTIDE SEQUENCE [LARGE SCALE GENOMIC DNA]</scope>
    <source>
        <strain evidence="1 2">LMG 27395</strain>
    </source>
</reference>
<dbReference type="RefSeq" id="WP_280735415.1">
    <property type="nucleotide sequence ID" value="NZ_CP120368.1"/>
</dbReference>
<dbReference type="Proteomes" id="UP001235547">
    <property type="component" value="Chromosome 1"/>
</dbReference>
<gene>
    <name evidence="1" type="ORF">PYH38_003375</name>
</gene>
<name>A0ABY8D311_9HYPH</name>
<sequence length="85" mass="9642">MNVTHASLNVCDRMELPSARSSMDAFGSMRDAPTDLAARLLARFRHSWTTRGIARFSDRRLRDMGFERDWDGSIIPIVDGQEGSR</sequence>
<protein>
    <recommendedName>
        <fullName evidence="3">DUF1127 domain-containing protein</fullName>
    </recommendedName>
</protein>
<evidence type="ECO:0008006" key="3">
    <source>
        <dbReference type="Google" id="ProtNLM"/>
    </source>
</evidence>
<organism evidence="1 2">
    <name type="scientific">Sinorhizobium numidicum</name>
    <dbReference type="NCBI Taxonomy" id="680248"/>
    <lineage>
        <taxon>Bacteria</taxon>
        <taxon>Pseudomonadati</taxon>
        <taxon>Pseudomonadota</taxon>
        <taxon>Alphaproteobacteria</taxon>
        <taxon>Hyphomicrobiales</taxon>
        <taxon>Rhizobiaceae</taxon>
        <taxon>Sinorhizobium/Ensifer group</taxon>
        <taxon>Sinorhizobium</taxon>
    </lineage>
</organism>
<dbReference type="EMBL" id="CP120371">
    <property type="protein sequence ID" value="WEX84492.1"/>
    <property type="molecule type" value="Genomic_DNA"/>
</dbReference>